<dbReference type="InterPro" id="IPR050764">
    <property type="entry name" value="CbbQ/NirQ/NorQ/GpvN"/>
</dbReference>
<dbReference type="GO" id="GO:0005524">
    <property type="term" value="F:ATP binding"/>
    <property type="evidence" value="ECO:0007669"/>
    <property type="project" value="InterPro"/>
</dbReference>
<evidence type="ECO:0000256" key="1">
    <source>
        <dbReference type="SAM" id="MobiDB-lite"/>
    </source>
</evidence>
<reference evidence="4 5" key="1">
    <citation type="submission" date="2017-06" db="EMBL/GenBank/DDBJ databases">
        <authorList>
            <consortium name="Pathogen Informatics"/>
        </authorList>
    </citation>
    <scope>NUCLEOTIDE SEQUENCE [LARGE SCALE GENOMIC DNA]</scope>
    <source>
        <strain evidence="4 5">NCTC11865</strain>
    </source>
</reference>
<dbReference type="Pfam" id="PF17863">
    <property type="entry name" value="AAA_lid_2"/>
    <property type="match status" value="1"/>
</dbReference>
<feature type="compositionally biased region" description="Basic and acidic residues" evidence="1">
    <location>
        <begin position="27"/>
        <end position="39"/>
    </location>
</feature>
<dbReference type="AlphaFoldDB" id="A0A239WVX8"/>
<protein>
    <submittedName>
        <fullName evidence="4">Uncharacterized conserved protein (Some members contain a von Willebrand factor type A (VWA) domain)</fullName>
    </submittedName>
</protein>
<dbReference type="InterPro" id="IPR041628">
    <property type="entry name" value="ChlI/MoxR_AAA_lid"/>
</dbReference>
<dbReference type="Gene3D" id="1.10.8.80">
    <property type="entry name" value="Magnesium chelatase subunit I, C-Terminal domain"/>
    <property type="match status" value="1"/>
</dbReference>
<dbReference type="PANTHER" id="PTHR42759">
    <property type="entry name" value="MOXR FAMILY PROTEIN"/>
    <property type="match status" value="1"/>
</dbReference>
<accession>A0A239WVX8</accession>
<dbReference type="EMBL" id="LT906441">
    <property type="protein sequence ID" value="SNV38290.1"/>
    <property type="molecule type" value="Genomic_DNA"/>
</dbReference>
<dbReference type="GO" id="GO:0016887">
    <property type="term" value="F:ATP hydrolysis activity"/>
    <property type="evidence" value="ECO:0007669"/>
    <property type="project" value="InterPro"/>
</dbReference>
<evidence type="ECO:0000313" key="5">
    <source>
        <dbReference type="Proteomes" id="UP000215332"/>
    </source>
</evidence>
<name>A0A239WVX8_9ACTN</name>
<dbReference type="InterPro" id="IPR027417">
    <property type="entry name" value="P-loop_NTPase"/>
</dbReference>
<proteinExistence type="predicted"/>
<dbReference type="KEGG" id="cgrn:4412665_01671"/>
<dbReference type="Gene3D" id="3.40.50.300">
    <property type="entry name" value="P-loop containing nucleotide triphosphate hydrolases"/>
    <property type="match status" value="1"/>
</dbReference>
<feature type="domain" description="ChlI/MoxR AAA lid" evidence="3">
    <location>
        <begin position="311"/>
        <end position="377"/>
    </location>
</feature>
<evidence type="ECO:0000313" key="4">
    <source>
        <dbReference type="EMBL" id="SNV38290.1"/>
    </source>
</evidence>
<evidence type="ECO:0000259" key="2">
    <source>
        <dbReference type="Pfam" id="PF07726"/>
    </source>
</evidence>
<dbReference type="InterPro" id="IPR011703">
    <property type="entry name" value="ATPase_AAA-3"/>
</dbReference>
<feature type="region of interest" description="Disordered" evidence="1">
    <location>
        <begin position="1"/>
        <end position="61"/>
    </location>
</feature>
<dbReference type="Pfam" id="PF07726">
    <property type="entry name" value="AAA_3"/>
    <property type="match status" value="1"/>
</dbReference>
<dbReference type="PIRSF" id="PIRSF002849">
    <property type="entry name" value="AAA_ATPase_chaperone_MoxR_prd"/>
    <property type="match status" value="1"/>
</dbReference>
<dbReference type="Proteomes" id="UP000215332">
    <property type="component" value="Chromosome 1"/>
</dbReference>
<organism evidence="4 5">
    <name type="scientific">Cutibacterium granulosum</name>
    <dbReference type="NCBI Taxonomy" id="33011"/>
    <lineage>
        <taxon>Bacteria</taxon>
        <taxon>Bacillati</taxon>
        <taxon>Actinomycetota</taxon>
        <taxon>Actinomycetes</taxon>
        <taxon>Propionibacteriales</taxon>
        <taxon>Propionibacteriaceae</taxon>
        <taxon>Cutibacterium</taxon>
    </lineage>
</organism>
<gene>
    <name evidence="4" type="ORF">SAMEA4412665_01671</name>
</gene>
<dbReference type="eggNOG" id="COG0714">
    <property type="taxonomic scope" value="Bacteria"/>
</dbReference>
<feature type="domain" description="ATPase AAA-3" evidence="2">
    <location>
        <begin position="104"/>
        <end position="234"/>
    </location>
</feature>
<dbReference type="PANTHER" id="PTHR42759:SF1">
    <property type="entry name" value="MAGNESIUM-CHELATASE SUBUNIT CHLD"/>
    <property type="match status" value="1"/>
</dbReference>
<sequence length="386" mass="41783">MVHGPGGHSVSAETTMNMGWMARNRPRRGEPDGRGEFGRHGGLGGNGTPVARGESSTTGSRIDPAEVDRARRLVETISRAFDSKVVGQEALRTALLVGLIGGGHVLLESVPGLAKTLAASTLASTVDASFSRVQCTPDLLPSDIIGTQVFNPGSSTFTTELGPVHANVVLLDEINRSSAKTQAAMLEAMQERQATIGGKTYPMPDPFLVLATQNPIDEEGTYVLPQAQMDRFLLKVIVDYPSPADEVEMLRRLKSGALESRTVSAVVSRNDVLWLQGLSRRVHVDESLLHYIVQIVHATRHAGDYLPQEQARYLEYGASPRATIAFVEAACAHALMHGRDHVIPDDVRAMRHMILRHRLILTFEAVATQVPVEEIIDGIFGAVPTP</sequence>
<dbReference type="SUPFAM" id="SSF52540">
    <property type="entry name" value="P-loop containing nucleoside triphosphate hydrolases"/>
    <property type="match status" value="1"/>
</dbReference>
<evidence type="ECO:0000259" key="3">
    <source>
        <dbReference type="Pfam" id="PF17863"/>
    </source>
</evidence>